<keyword evidence="4" id="KW-1185">Reference proteome</keyword>
<feature type="compositionally biased region" description="Low complexity" evidence="1">
    <location>
        <begin position="288"/>
        <end position="304"/>
    </location>
</feature>
<dbReference type="EMBL" id="CP119952">
    <property type="protein sequence ID" value="WFC95225.1"/>
    <property type="molecule type" value="Genomic_DNA"/>
</dbReference>
<evidence type="ECO:0000313" key="4">
    <source>
        <dbReference type="Proteomes" id="UP001216638"/>
    </source>
</evidence>
<feature type="region of interest" description="Disordered" evidence="1">
    <location>
        <begin position="274"/>
        <end position="304"/>
    </location>
</feature>
<evidence type="ECO:0000313" key="3">
    <source>
        <dbReference type="EMBL" id="WFC95225.1"/>
    </source>
</evidence>
<dbReference type="Proteomes" id="UP001216638">
    <property type="component" value="Chromosome 2"/>
</dbReference>
<dbReference type="Pfam" id="PF04366">
    <property type="entry name" value="Ysc84"/>
    <property type="match status" value="1"/>
</dbReference>
<evidence type="ECO:0000256" key="1">
    <source>
        <dbReference type="SAM" id="MobiDB-lite"/>
    </source>
</evidence>
<dbReference type="GO" id="GO:0035091">
    <property type="term" value="F:phosphatidylinositol binding"/>
    <property type="evidence" value="ECO:0007669"/>
    <property type="project" value="TreeGrafter"/>
</dbReference>
<dbReference type="AlphaFoldDB" id="A0AAF0DS74"/>
<dbReference type="InterPro" id="IPR033643">
    <property type="entry name" value="SYLF_SH3YL1-like"/>
</dbReference>
<dbReference type="InterPro" id="IPR051702">
    <property type="entry name" value="SH3_domain_YSC84-like"/>
</dbReference>
<sequence>MPSFEEIKAMARRTGQQANMYAQNATSQFQSGFSLPSECNRAAKILRSFLADPTRPDTVMTSIPKRVLLRAKGLAIFTVAKAGFGWSAKAGSGVVTARLPDGSWSAPSCIATGGVGFGWQIGADLTEFVVVMNTEEAVRSFGLSGNMTFGGNMSAAAGPIGRGSAAMMSVGHMAPMFSYSRSKGLYVGISLEGTALMERKDANREFYGQPIPAMDLLLGKVPAPEAASAMYEVIEAAEDFDETAFLRAAYPNSSHCTQPVQDSEEPMYTAEAYEADEEQHKETPAAPPADTETTVPAVAKESKE</sequence>
<dbReference type="PANTHER" id="PTHR15629">
    <property type="entry name" value="SH3YL1 PROTEIN"/>
    <property type="match status" value="1"/>
</dbReference>
<organism evidence="3 4">
    <name type="scientific">Malassezia brasiliensis</name>
    <dbReference type="NCBI Taxonomy" id="1821822"/>
    <lineage>
        <taxon>Eukaryota</taxon>
        <taxon>Fungi</taxon>
        <taxon>Dikarya</taxon>
        <taxon>Basidiomycota</taxon>
        <taxon>Ustilaginomycotina</taxon>
        <taxon>Malasseziomycetes</taxon>
        <taxon>Malasseziales</taxon>
        <taxon>Malasseziaceae</taxon>
        <taxon>Malassezia</taxon>
    </lineage>
</organism>
<dbReference type="PANTHER" id="PTHR15629:SF7">
    <property type="entry name" value="YSC84 ACTIN-BINDING DOMAIN-CONTAINING PROTEIN"/>
    <property type="match status" value="1"/>
</dbReference>
<protein>
    <recommendedName>
        <fullName evidence="2">Ysc84 actin-binding domain-containing protein</fullName>
    </recommendedName>
</protein>
<dbReference type="GO" id="GO:0051666">
    <property type="term" value="P:actin cortical patch localization"/>
    <property type="evidence" value="ECO:0007669"/>
    <property type="project" value="TreeGrafter"/>
</dbReference>
<evidence type="ECO:0000259" key="2">
    <source>
        <dbReference type="Pfam" id="PF04366"/>
    </source>
</evidence>
<reference evidence="3" key="1">
    <citation type="submission" date="2023-03" db="EMBL/GenBank/DDBJ databases">
        <title>Mating type loci evolution in Malassezia.</title>
        <authorList>
            <person name="Coelho M.A."/>
        </authorList>
    </citation>
    <scope>NUCLEOTIDE SEQUENCE</scope>
    <source>
        <strain evidence="3">CBS 14135</strain>
    </source>
</reference>
<name>A0AAF0DS74_9BASI</name>
<dbReference type="CDD" id="cd11525">
    <property type="entry name" value="SYLF_SH3YL1_like"/>
    <property type="match status" value="1"/>
</dbReference>
<dbReference type="GO" id="GO:0051017">
    <property type="term" value="P:actin filament bundle assembly"/>
    <property type="evidence" value="ECO:0007669"/>
    <property type="project" value="TreeGrafter"/>
</dbReference>
<dbReference type="GO" id="GO:0030479">
    <property type="term" value="C:actin cortical patch"/>
    <property type="evidence" value="ECO:0007669"/>
    <property type="project" value="TreeGrafter"/>
</dbReference>
<gene>
    <name evidence="3" type="ORF">MBRA1_001872</name>
</gene>
<feature type="domain" description="Ysc84 actin-binding" evidence="2">
    <location>
        <begin position="114"/>
        <end position="237"/>
    </location>
</feature>
<accession>A0AAF0DS74</accession>
<dbReference type="GO" id="GO:0051015">
    <property type="term" value="F:actin filament binding"/>
    <property type="evidence" value="ECO:0007669"/>
    <property type="project" value="TreeGrafter"/>
</dbReference>
<dbReference type="InterPro" id="IPR007461">
    <property type="entry name" value="Ysc84_actin-binding"/>
</dbReference>
<proteinExistence type="predicted"/>